<sequence>MSCFPITQQTRIITRQSIRRGAFTSVKVLVKRMRDYIAHWNANPEPFARTATTDEILAKVRIVQANIKKLVDNNGK</sequence>
<reference evidence="2" key="1">
    <citation type="submission" date="2016-02" db="EMBL/GenBank/DDBJ databases">
        <authorList>
            <person name="Wibberg D."/>
        </authorList>
    </citation>
    <scope>NUCLEOTIDE SEQUENCE [LARGE SCALE GENOMIC DNA]</scope>
</reference>
<keyword evidence="2" id="KW-1185">Reference proteome</keyword>
<evidence type="ECO:0000313" key="2">
    <source>
        <dbReference type="Proteomes" id="UP000199013"/>
    </source>
</evidence>
<protein>
    <submittedName>
        <fullName evidence="1">Uncharacterized protein</fullName>
    </submittedName>
</protein>
<proteinExistence type="predicted"/>
<organism evidence="1 2">
    <name type="scientific">Candidatus Protofrankia californiensis</name>
    <dbReference type="NCBI Taxonomy" id="1839754"/>
    <lineage>
        <taxon>Bacteria</taxon>
        <taxon>Bacillati</taxon>
        <taxon>Actinomycetota</taxon>
        <taxon>Actinomycetes</taxon>
        <taxon>Frankiales</taxon>
        <taxon>Frankiaceae</taxon>
        <taxon>Protofrankia</taxon>
    </lineage>
</organism>
<gene>
    <name evidence="1" type="ORF">FDG2_0531</name>
</gene>
<dbReference type="AlphaFoldDB" id="A0A1C3NTW2"/>
<dbReference type="Proteomes" id="UP000199013">
    <property type="component" value="Unassembled WGS sequence"/>
</dbReference>
<evidence type="ECO:0000313" key="1">
    <source>
        <dbReference type="EMBL" id="SBW18124.1"/>
    </source>
</evidence>
<name>A0A1C3NTW2_9ACTN</name>
<accession>A0A1C3NTW2</accession>
<dbReference type="EMBL" id="FLUV01000208">
    <property type="protein sequence ID" value="SBW18124.1"/>
    <property type="molecule type" value="Genomic_DNA"/>
</dbReference>